<organism evidence="9 10">
    <name type="scientific">Cucurbita argyrosperma subsp. sororia</name>
    <dbReference type="NCBI Taxonomy" id="37648"/>
    <lineage>
        <taxon>Eukaryota</taxon>
        <taxon>Viridiplantae</taxon>
        <taxon>Streptophyta</taxon>
        <taxon>Embryophyta</taxon>
        <taxon>Tracheophyta</taxon>
        <taxon>Spermatophyta</taxon>
        <taxon>Magnoliopsida</taxon>
        <taxon>eudicotyledons</taxon>
        <taxon>Gunneridae</taxon>
        <taxon>Pentapetalae</taxon>
        <taxon>rosids</taxon>
        <taxon>fabids</taxon>
        <taxon>Cucurbitales</taxon>
        <taxon>Cucurbitaceae</taxon>
        <taxon>Cucurbiteae</taxon>
        <taxon>Cucurbita</taxon>
    </lineage>
</organism>
<feature type="domain" description="Guanylate kinase-like" evidence="8">
    <location>
        <begin position="176"/>
        <end position="357"/>
    </location>
</feature>
<dbReference type="InterPro" id="IPR020590">
    <property type="entry name" value="Guanylate_kinase_CS"/>
</dbReference>
<dbReference type="PROSITE" id="PS00856">
    <property type="entry name" value="GUANYLATE_KINASE_1"/>
    <property type="match status" value="1"/>
</dbReference>
<evidence type="ECO:0000256" key="7">
    <source>
        <dbReference type="SAM" id="MobiDB-lite"/>
    </source>
</evidence>
<dbReference type="PANTHER" id="PTHR23117:SF13">
    <property type="entry name" value="GUANYLATE KINASE"/>
    <property type="match status" value="1"/>
</dbReference>
<keyword evidence="10" id="KW-1185">Reference proteome</keyword>
<evidence type="ECO:0000256" key="5">
    <source>
        <dbReference type="ARBA" id="ARBA00022777"/>
    </source>
</evidence>
<keyword evidence="5 9" id="KW-0418">Kinase</keyword>
<protein>
    <recommendedName>
        <fullName evidence="2">guanylate kinase</fullName>
        <ecNumber evidence="2">2.7.4.8</ecNumber>
    </recommendedName>
</protein>
<dbReference type="GO" id="GO:0005829">
    <property type="term" value="C:cytosol"/>
    <property type="evidence" value="ECO:0007669"/>
    <property type="project" value="TreeGrafter"/>
</dbReference>
<keyword evidence="3" id="KW-0808">Transferase</keyword>
<gene>
    <name evidence="9" type="primary">GK3</name>
    <name evidence="9" type="ORF">SDJN03_10655</name>
</gene>
<sequence>MKDFGNLKRKSAAKNYEFGTRENLRNAYSEGESRIREAMMNLEDFNLRTKFHSPRLFQSEFVGIQRAALTVLHLPMSCRFFGAYLSRSGNLRIKFHNPISLTNFLNPKSIKSKPIQPFPRTPTFFSSSSKMGDARRPLSANIPPPDKAERSELLRSLEFSLNSGFSSEPLLPKPSPLIIVISGPSGVGKDAVIKRLREVREGLRFVVTATSRSMRPGEVDGEDYYFVSKEEFLAMIERNELLEYALVYGDYKGIPKRQIREFMAQGFDIVLRVDIQGAETLRKILGKSAVFVFLMAESELKLVERLIDRKTETKESLLVRVATAREEVRHVKNFDYVVVNAEGKLENAAKLVGSIIDAEKAKVLEFAIGESPVNWHPNLVTRPRLFSSKCVEASLDTHGKGLPVHWIMFSFLLIRIFALSLSLSCNLRPLVLHPPLSTKKPTSGFDFPATLRHFSLGARNGSDFSSIYSMSTEN</sequence>
<keyword evidence="6" id="KW-0067">ATP-binding</keyword>
<dbReference type="GO" id="GO:0005524">
    <property type="term" value="F:ATP binding"/>
    <property type="evidence" value="ECO:0007669"/>
    <property type="project" value="UniProtKB-KW"/>
</dbReference>
<comment type="similarity">
    <text evidence="1">Belongs to the guanylate kinase family.</text>
</comment>
<reference evidence="9 10" key="1">
    <citation type="journal article" date="2021" name="Hortic Res">
        <title>The domestication of Cucurbita argyrosperma as revealed by the genome of its wild relative.</title>
        <authorList>
            <person name="Barrera-Redondo J."/>
            <person name="Sanchez-de la Vega G."/>
            <person name="Aguirre-Liguori J.A."/>
            <person name="Castellanos-Morales G."/>
            <person name="Gutierrez-Guerrero Y.T."/>
            <person name="Aguirre-Dugua X."/>
            <person name="Aguirre-Planter E."/>
            <person name="Tenaillon M.I."/>
            <person name="Lira-Saade R."/>
            <person name="Eguiarte L.E."/>
        </authorList>
    </citation>
    <scope>NUCLEOTIDE SEQUENCE [LARGE SCALE GENOMIC DNA]</scope>
    <source>
        <strain evidence="9">JBR-2021</strain>
    </source>
</reference>
<dbReference type="GO" id="GO:0004385">
    <property type="term" value="F:GMP kinase activity"/>
    <property type="evidence" value="ECO:0007669"/>
    <property type="project" value="UniProtKB-EC"/>
</dbReference>
<dbReference type="FunFam" id="3.30.63.10:FF:000002">
    <property type="entry name" value="Guanylate kinase 1"/>
    <property type="match status" value="1"/>
</dbReference>
<evidence type="ECO:0000256" key="4">
    <source>
        <dbReference type="ARBA" id="ARBA00022741"/>
    </source>
</evidence>
<dbReference type="PANTHER" id="PTHR23117">
    <property type="entry name" value="GUANYLATE KINASE-RELATED"/>
    <property type="match status" value="1"/>
</dbReference>
<evidence type="ECO:0000259" key="8">
    <source>
        <dbReference type="PROSITE" id="PS50052"/>
    </source>
</evidence>
<evidence type="ECO:0000256" key="2">
    <source>
        <dbReference type="ARBA" id="ARBA00012961"/>
    </source>
</evidence>
<dbReference type="PROSITE" id="PS50052">
    <property type="entry name" value="GUANYLATE_KINASE_2"/>
    <property type="match status" value="1"/>
</dbReference>
<dbReference type="EMBL" id="JAGKQH010000006">
    <property type="protein sequence ID" value="KAG6597475.1"/>
    <property type="molecule type" value="Genomic_DNA"/>
</dbReference>
<comment type="caution">
    <text evidence="9">The sequence shown here is derived from an EMBL/GenBank/DDBJ whole genome shotgun (WGS) entry which is preliminary data.</text>
</comment>
<dbReference type="CDD" id="cd00071">
    <property type="entry name" value="GMPK"/>
    <property type="match status" value="1"/>
</dbReference>
<evidence type="ECO:0000256" key="6">
    <source>
        <dbReference type="ARBA" id="ARBA00022840"/>
    </source>
</evidence>
<dbReference type="InterPro" id="IPR017665">
    <property type="entry name" value="Guanylate_kinase"/>
</dbReference>
<evidence type="ECO:0000256" key="1">
    <source>
        <dbReference type="ARBA" id="ARBA00005790"/>
    </source>
</evidence>
<dbReference type="SMART" id="SM00072">
    <property type="entry name" value="GuKc"/>
    <property type="match status" value="1"/>
</dbReference>
<dbReference type="Pfam" id="PF00625">
    <property type="entry name" value="Guanylate_kin"/>
    <property type="match status" value="1"/>
</dbReference>
<dbReference type="InterPro" id="IPR008145">
    <property type="entry name" value="GK/Ca_channel_bsu"/>
</dbReference>
<feature type="non-terminal residue" evidence="9">
    <location>
        <position position="1"/>
    </location>
</feature>
<evidence type="ECO:0000313" key="10">
    <source>
        <dbReference type="Proteomes" id="UP000685013"/>
    </source>
</evidence>
<evidence type="ECO:0000256" key="3">
    <source>
        <dbReference type="ARBA" id="ARBA00022679"/>
    </source>
</evidence>
<dbReference type="EC" id="2.7.4.8" evidence="2"/>
<feature type="region of interest" description="Disordered" evidence="7">
    <location>
        <begin position="126"/>
        <end position="145"/>
    </location>
</feature>
<dbReference type="NCBIfam" id="TIGR03263">
    <property type="entry name" value="guanyl_kin"/>
    <property type="match status" value="1"/>
</dbReference>
<name>A0AAV6NJB8_9ROSI</name>
<dbReference type="AlphaFoldDB" id="A0AAV6NJB8"/>
<accession>A0AAV6NJB8</accession>
<evidence type="ECO:0000313" key="9">
    <source>
        <dbReference type="EMBL" id="KAG6597475.1"/>
    </source>
</evidence>
<dbReference type="InterPro" id="IPR008144">
    <property type="entry name" value="Guanylate_kin-like_dom"/>
</dbReference>
<dbReference type="Proteomes" id="UP000685013">
    <property type="component" value="Chromosome 6"/>
</dbReference>
<proteinExistence type="inferred from homology"/>
<keyword evidence="4" id="KW-0547">Nucleotide-binding</keyword>